<reference evidence="8" key="1">
    <citation type="submission" date="2016-05" db="EMBL/GenBank/DDBJ databases">
        <authorList>
            <person name="Behera P."/>
            <person name="Vaishampayan P."/>
            <person name="Singh N."/>
            <person name="Raina V."/>
            <person name="Suar M."/>
            <person name="Pattnaik A."/>
            <person name="Rastogi G."/>
        </authorList>
    </citation>
    <scope>NUCLEOTIDE SEQUENCE [LARGE SCALE GENOMIC DNA]</scope>
    <source>
        <strain evidence="8">MP23</strain>
    </source>
</reference>
<dbReference type="STRING" id="1691903.A9B99_03810"/>
<keyword evidence="4 5" id="KW-0472">Membrane</keyword>
<evidence type="ECO:0000256" key="3">
    <source>
        <dbReference type="ARBA" id="ARBA00022989"/>
    </source>
</evidence>
<dbReference type="InterPro" id="IPR051533">
    <property type="entry name" value="WaaL-like"/>
</dbReference>
<feature type="domain" description="O-antigen ligase-related" evidence="6">
    <location>
        <begin position="225"/>
        <end position="357"/>
    </location>
</feature>
<feature type="transmembrane region" description="Helical" evidence="5">
    <location>
        <begin position="35"/>
        <end position="57"/>
    </location>
</feature>
<evidence type="ECO:0000259" key="6">
    <source>
        <dbReference type="Pfam" id="PF04932"/>
    </source>
</evidence>
<evidence type="ECO:0000256" key="1">
    <source>
        <dbReference type="ARBA" id="ARBA00004141"/>
    </source>
</evidence>
<comment type="subcellular location">
    <subcellularLocation>
        <location evidence="1">Membrane</location>
        <topology evidence="1">Multi-pass membrane protein</topology>
    </subcellularLocation>
</comment>
<dbReference type="Proteomes" id="UP000078225">
    <property type="component" value="Unassembled WGS sequence"/>
</dbReference>
<proteinExistence type="predicted"/>
<dbReference type="EMBL" id="LYRP01000001">
    <property type="protein sequence ID" value="OAT78836.1"/>
    <property type="molecule type" value="Genomic_DNA"/>
</dbReference>
<evidence type="ECO:0000313" key="8">
    <source>
        <dbReference type="Proteomes" id="UP000078225"/>
    </source>
</evidence>
<evidence type="ECO:0000313" key="7">
    <source>
        <dbReference type="EMBL" id="OAT78836.1"/>
    </source>
</evidence>
<dbReference type="GO" id="GO:0016020">
    <property type="term" value="C:membrane"/>
    <property type="evidence" value="ECO:0007669"/>
    <property type="project" value="UniProtKB-SubCell"/>
</dbReference>
<feature type="transmembrane region" description="Helical" evidence="5">
    <location>
        <begin position="385"/>
        <end position="402"/>
    </location>
</feature>
<name>A0A1B7L940_9ENTR</name>
<organism evidence="7 8">
    <name type="scientific">Mangrovibacter phragmitis</name>
    <dbReference type="NCBI Taxonomy" id="1691903"/>
    <lineage>
        <taxon>Bacteria</taxon>
        <taxon>Pseudomonadati</taxon>
        <taxon>Pseudomonadota</taxon>
        <taxon>Gammaproteobacteria</taxon>
        <taxon>Enterobacterales</taxon>
        <taxon>Enterobacteriaceae</taxon>
        <taxon>Mangrovibacter</taxon>
    </lineage>
</organism>
<dbReference type="InterPro" id="IPR007016">
    <property type="entry name" value="O-antigen_ligase-rel_domated"/>
</dbReference>
<evidence type="ECO:0000256" key="5">
    <source>
        <dbReference type="SAM" id="Phobius"/>
    </source>
</evidence>
<feature type="transmembrane region" description="Helical" evidence="5">
    <location>
        <begin position="101"/>
        <end position="118"/>
    </location>
</feature>
<evidence type="ECO:0000256" key="4">
    <source>
        <dbReference type="ARBA" id="ARBA00023136"/>
    </source>
</evidence>
<dbReference type="PANTHER" id="PTHR37422:SF13">
    <property type="entry name" value="LIPOPOLYSACCHARIDE BIOSYNTHESIS PROTEIN PA4999-RELATED"/>
    <property type="match status" value="1"/>
</dbReference>
<dbReference type="Pfam" id="PF04932">
    <property type="entry name" value="Wzy_C"/>
    <property type="match status" value="1"/>
</dbReference>
<protein>
    <submittedName>
        <fullName evidence="7">Polymerase</fullName>
    </submittedName>
</protein>
<feature type="transmembrane region" description="Helical" evidence="5">
    <location>
        <begin position="69"/>
        <end position="89"/>
    </location>
</feature>
<feature type="transmembrane region" description="Helical" evidence="5">
    <location>
        <begin position="125"/>
        <end position="148"/>
    </location>
</feature>
<feature type="transmembrane region" description="Helical" evidence="5">
    <location>
        <begin position="264"/>
        <end position="286"/>
    </location>
</feature>
<evidence type="ECO:0000256" key="2">
    <source>
        <dbReference type="ARBA" id="ARBA00022692"/>
    </source>
</evidence>
<feature type="transmembrane region" description="Helical" evidence="5">
    <location>
        <begin position="190"/>
        <end position="214"/>
    </location>
</feature>
<feature type="transmembrane region" description="Helical" evidence="5">
    <location>
        <begin position="353"/>
        <end position="373"/>
    </location>
</feature>
<sequence>MIEVLLGILGAIIFFLCLALPLQHRLLLVLVCTVPQLYLVQLGGSDVPLAFLLPALLLPEFFKSANVFLAKPTSISLLLLIGISTVSLYWSVDKSMGIRDIAYYIEFIIISCSVYYLASNNREVLYKIINIMLFAVCLQAVTIIMFRLDEQLELSIVLSHVSNYLMGPNVLSGLLNGVRNNFYDPVKAGGVLFINANAAACYVGVCAFMAWGIFKVHKSRISLLMALFLWISVFFTGSKAGVLFAVLIPLFVFYLKLNKNSRLVVTLAGGTFALLLIMVAVVSGIVEQHGFLHQSTETAETRYQIWSYALGEFIKNPIMGQGFGGWKVDYSKHTDYFLPPHNTLIYLWSKSGVLASLMGVAFMLACVKVALRAISNITNEEQKNIGYTLLMVLLWQFAHGFGENFGLIGEQHQMIALAVMLGLGIAGNTPMRKYNKEIK</sequence>
<feature type="transmembrane region" description="Helical" evidence="5">
    <location>
        <begin position="226"/>
        <end position="252"/>
    </location>
</feature>
<dbReference type="PANTHER" id="PTHR37422">
    <property type="entry name" value="TEICHURONIC ACID BIOSYNTHESIS PROTEIN TUAE"/>
    <property type="match status" value="1"/>
</dbReference>
<dbReference type="RefSeq" id="WP_064594758.1">
    <property type="nucleotide sequence ID" value="NZ_LYRP01000001.1"/>
</dbReference>
<gene>
    <name evidence="7" type="ORF">A9B99_03810</name>
</gene>
<feature type="transmembrane region" description="Helical" evidence="5">
    <location>
        <begin position="414"/>
        <end position="431"/>
    </location>
</feature>
<keyword evidence="3 5" id="KW-1133">Transmembrane helix</keyword>
<feature type="transmembrane region" description="Helical" evidence="5">
    <location>
        <begin position="154"/>
        <end position="178"/>
    </location>
</feature>
<accession>A0A1B7L940</accession>
<dbReference type="OrthoDB" id="4761355at2"/>
<dbReference type="AlphaFoldDB" id="A0A1B7L940"/>
<comment type="caution">
    <text evidence="7">The sequence shown here is derived from an EMBL/GenBank/DDBJ whole genome shotgun (WGS) entry which is preliminary data.</text>
</comment>
<keyword evidence="2 5" id="KW-0812">Transmembrane</keyword>
<keyword evidence="8" id="KW-1185">Reference proteome</keyword>